<feature type="domain" description="Beta-lactamase class A catalytic" evidence="1">
    <location>
        <begin position="47"/>
        <end position="193"/>
    </location>
</feature>
<comment type="caution">
    <text evidence="2">The sequence shown here is derived from an EMBL/GenBank/DDBJ whole genome shotgun (WGS) entry which is preliminary data.</text>
</comment>
<dbReference type="SUPFAM" id="SSF56601">
    <property type="entry name" value="beta-lactamase/transpeptidase-like"/>
    <property type="match status" value="1"/>
</dbReference>
<proteinExistence type="predicted"/>
<dbReference type="EMBL" id="JAUSRB010000002">
    <property type="protein sequence ID" value="MDP9865249.1"/>
    <property type="molecule type" value="Genomic_DNA"/>
</dbReference>
<keyword evidence="3" id="KW-1185">Reference proteome</keyword>
<evidence type="ECO:0000259" key="1">
    <source>
        <dbReference type="Pfam" id="PF13354"/>
    </source>
</evidence>
<evidence type="ECO:0000313" key="3">
    <source>
        <dbReference type="Proteomes" id="UP001230426"/>
    </source>
</evidence>
<dbReference type="Gene3D" id="3.40.710.10">
    <property type="entry name" value="DD-peptidase/beta-lactamase superfamily"/>
    <property type="match status" value="1"/>
</dbReference>
<dbReference type="Proteomes" id="UP001230426">
    <property type="component" value="Unassembled WGS sequence"/>
</dbReference>
<dbReference type="InterPro" id="IPR000871">
    <property type="entry name" value="Beta-lactam_class-A"/>
</dbReference>
<organism evidence="2 3">
    <name type="scientific">Streptosporangium brasiliense</name>
    <dbReference type="NCBI Taxonomy" id="47480"/>
    <lineage>
        <taxon>Bacteria</taxon>
        <taxon>Bacillati</taxon>
        <taxon>Actinomycetota</taxon>
        <taxon>Actinomycetes</taxon>
        <taxon>Streptosporangiales</taxon>
        <taxon>Streptosporangiaceae</taxon>
        <taxon>Streptosporangium</taxon>
    </lineage>
</organism>
<sequence>MVRDLATGRTYRYHRGLRLPTASTSKINILMALLLRTPWRRLTERTRDDAERMIRFSDNAAADRLYEHIGLETGLGRANRKFGLRRTYTPAGRCLGLYCWGITQTTAGDQVRLIRALAGGRGPLPEEDRARVLRLMGHVIPEQRWGISAAACEGGHVSLKNGWLRHGSNGRWAVTSAGLIREPGHDYTVAVLTEDSGSMGSGIARVEGTVTRILAAFRGRRGCAAAGGQDDLSTSR</sequence>
<evidence type="ECO:0000313" key="2">
    <source>
        <dbReference type="EMBL" id="MDP9865249.1"/>
    </source>
</evidence>
<name>A0ABT9R8W2_9ACTN</name>
<protein>
    <recommendedName>
        <fullName evidence="1">Beta-lactamase class A catalytic domain-containing protein</fullName>
    </recommendedName>
</protein>
<dbReference type="InterPro" id="IPR045155">
    <property type="entry name" value="Beta-lactam_cat"/>
</dbReference>
<gene>
    <name evidence="2" type="ORF">J2S55_004515</name>
</gene>
<dbReference type="RefSeq" id="WP_306864338.1">
    <property type="nucleotide sequence ID" value="NZ_JAUSRB010000002.1"/>
</dbReference>
<accession>A0ABT9R8W2</accession>
<dbReference type="PANTHER" id="PTHR35333:SF3">
    <property type="entry name" value="BETA-LACTAMASE-TYPE TRANSPEPTIDASE FOLD CONTAINING PROTEIN"/>
    <property type="match status" value="1"/>
</dbReference>
<dbReference type="PANTHER" id="PTHR35333">
    <property type="entry name" value="BETA-LACTAMASE"/>
    <property type="match status" value="1"/>
</dbReference>
<dbReference type="InterPro" id="IPR012338">
    <property type="entry name" value="Beta-lactam/transpept-like"/>
</dbReference>
<dbReference type="Pfam" id="PF13354">
    <property type="entry name" value="Beta-lactamase2"/>
    <property type="match status" value="1"/>
</dbReference>
<reference evidence="2 3" key="1">
    <citation type="submission" date="2023-07" db="EMBL/GenBank/DDBJ databases">
        <title>Sequencing the genomes of 1000 actinobacteria strains.</title>
        <authorList>
            <person name="Klenk H.-P."/>
        </authorList>
    </citation>
    <scope>NUCLEOTIDE SEQUENCE [LARGE SCALE GENOMIC DNA]</scope>
    <source>
        <strain evidence="2 3">DSM 44109</strain>
    </source>
</reference>